<evidence type="ECO:0000313" key="1">
    <source>
        <dbReference type="EMBL" id="QJA80992.1"/>
    </source>
</evidence>
<sequence>MDKIIRADLITLGGAPDATHACFHGDGTLYFCAVLTNLDDDIEDAFWRSEGKTMKRVDG</sequence>
<proteinExistence type="predicted"/>
<evidence type="ECO:0000313" key="2">
    <source>
        <dbReference type="EMBL" id="QJA96245.1"/>
    </source>
</evidence>
<dbReference type="AlphaFoldDB" id="A0A6M3KGI1"/>
<gene>
    <name evidence="1" type="ORF">MM415A00613_0039</name>
    <name evidence="2" type="ORF">MM415B04876_0008</name>
</gene>
<name>A0A6M3KGI1_9ZZZZ</name>
<dbReference type="EMBL" id="MT142443">
    <property type="protein sequence ID" value="QJA80992.1"/>
    <property type="molecule type" value="Genomic_DNA"/>
</dbReference>
<reference evidence="1" key="1">
    <citation type="submission" date="2020-03" db="EMBL/GenBank/DDBJ databases">
        <title>The deep terrestrial virosphere.</title>
        <authorList>
            <person name="Holmfeldt K."/>
            <person name="Nilsson E."/>
            <person name="Simone D."/>
            <person name="Lopez-Fernandez M."/>
            <person name="Wu X."/>
            <person name="de Brujin I."/>
            <person name="Lundin D."/>
            <person name="Andersson A."/>
            <person name="Bertilsson S."/>
            <person name="Dopson M."/>
        </authorList>
    </citation>
    <scope>NUCLEOTIDE SEQUENCE</scope>
    <source>
        <strain evidence="1">MM415A00613</strain>
        <strain evidence="2">MM415B04876</strain>
    </source>
</reference>
<dbReference type="EMBL" id="MT143382">
    <property type="protein sequence ID" value="QJA96245.1"/>
    <property type="molecule type" value="Genomic_DNA"/>
</dbReference>
<organism evidence="1">
    <name type="scientific">viral metagenome</name>
    <dbReference type="NCBI Taxonomy" id="1070528"/>
    <lineage>
        <taxon>unclassified sequences</taxon>
        <taxon>metagenomes</taxon>
        <taxon>organismal metagenomes</taxon>
    </lineage>
</organism>
<protein>
    <submittedName>
        <fullName evidence="1">Uncharacterized protein</fullName>
    </submittedName>
</protein>
<accession>A0A6M3KGI1</accession>